<dbReference type="PANTHER" id="PTHR33099">
    <property type="entry name" value="FE2OG DIOXYGENASE DOMAIN-CONTAINING PROTEIN"/>
    <property type="match status" value="1"/>
</dbReference>
<dbReference type="InterPro" id="IPR005123">
    <property type="entry name" value="Oxoglu/Fe-dep_dioxygenase_dom"/>
</dbReference>
<dbReference type="VEuPathDB" id="FungiDB:BD410DRAFT_869257"/>
<evidence type="ECO:0000259" key="2">
    <source>
        <dbReference type="PROSITE" id="PS51471"/>
    </source>
</evidence>
<dbReference type="Pfam" id="PF13640">
    <property type="entry name" value="2OG-FeII_Oxy_3"/>
    <property type="match status" value="1"/>
</dbReference>
<keyword evidence="4" id="KW-1185">Reference proteome</keyword>
<keyword evidence="1" id="KW-0408">Iron</keyword>
<keyword evidence="1" id="KW-0560">Oxidoreductase</keyword>
<dbReference type="PROSITE" id="PS51471">
    <property type="entry name" value="FE2OG_OXY"/>
    <property type="match status" value="1"/>
</dbReference>
<accession>A0A4Y7QLQ3</accession>
<dbReference type="GO" id="GO:0016491">
    <property type="term" value="F:oxidoreductase activity"/>
    <property type="evidence" value="ECO:0007669"/>
    <property type="project" value="UniProtKB-KW"/>
</dbReference>
<dbReference type="PANTHER" id="PTHR33099:SF14">
    <property type="entry name" value="PROLYL 4-HYDROXYLASE ALPHA SUBUNIT FE(2+) 2OG DIOXYGENASE DOMAIN-CONTAINING PROTEIN"/>
    <property type="match status" value="1"/>
</dbReference>
<sequence length="423" mass="47830">MSSTFAAQIKVLTDTASKCNETWPWCTGTLMYPADDLNLYFENGDNIQYQDDLDETYRKAGKMDTSRFAININPQRSGLATTVKSQLLGWGEERNILLEPYKLNVYGEGSFFKAHKDTPRSERMFGSLVVVLPTPHQGGGLLLRHDGKETLFDSGKELYGKPPGTVAFVAFYSDVEHEVQKVVSGHRVTITYNLYFVEKLPTLPEPRKLLLDTEYLTEALKQQLARDDFLPKGGLLGFGLKHQYPLPSKDVKATDLEAILDYLKGADEAVLRACTSLDLKPSFKIVYVTRGQWDRGNRYVMCDGTLDCQGEVEDVVSELEKRRGGEVIWNDKGTYDHQKKEWKTFVSWITPMKSTTFLSEGYLAYGNQASFAHLYGDVSLIVYVGAPGQRQDPSSIEPFEFKTDFKTLFIAGPEPTMKPKHWF</sequence>
<evidence type="ECO:0000256" key="1">
    <source>
        <dbReference type="RuleBase" id="RU003682"/>
    </source>
</evidence>
<dbReference type="Gene3D" id="2.60.120.620">
    <property type="entry name" value="q2cbj1_9rhob like domain"/>
    <property type="match status" value="1"/>
</dbReference>
<comment type="similarity">
    <text evidence="1">Belongs to the iron/ascorbate-dependent oxidoreductase family.</text>
</comment>
<evidence type="ECO:0000313" key="4">
    <source>
        <dbReference type="Proteomes" id="UP000294933"/>
    </source>
</evidence>
<proteinExistence type="inferred from homology"/>
<organism evidence="3 4">
    <name type="scientific">Rickenella mellea</name>
    <dbReference type="NCBI Taxonomy" id="50990"/>
    <lineage>
        <taxon>Eukaryota</taxon>
        <taxon>Fungi</taxon>
        <taxon>Dikarya</taxon>
        <taxon>Basidiomycota</taxon>
        <taxon>Agaricomycotina</taxon>
        <taxon>Agaricomycetes</taxon>
        <taxon>Hymenochaetales</taxon>
        <taxon>Rickenellaceae</taxon>
        <taxon>Rickenella</taxon>
    </lineage>
</organism>
<protein>
    <recommendedName>
        <fullName evidence="2">Fe2OG dioxygenase domain-containing protein</fullName>
    </recommendedName>
</protein>
<dbReference type="Proteomes" id="UP000294933">
    <property type="component" value="Unassembled WGS sequence"/>
</dbReference>
<keyword evidence="1" id="KW-0479">Metal-binding</keyword>
<name>A0A4Y7QLQ3_9AGAM</name>
<gene>
    <name evidence="3" type="ORF">BD410DRAFT_869257</name>
</gene>
<dbReference type="InterPro" id="IPR044862">
    <property type="entry name" value="Pro_4_hyd_alph_FE2OG_OXY"/>
</dbReference>
<dbReference type="EMBL" id="ML170158">
    <property type="protein sequence ID" value="TDL27769.1"/>
    <property type="molecule type" value="Genomic_DNA"/>
</dbReference>
<dbReference type="OrthoDB" id="27483at2759"/>
<dbReference type="GO" id="GO:0046872">
    <property type="term" value="F:metal ion binding"/>
    <property type="evidence" value="ECO:0007669"/>
    <property type="project" value="UniProtKB-KW"/>
</dbReference>
<feature type="domain" description="Fe2OG dioxygenase" evidence="2">
    <location>
        <begin position="97"/>
        <end position="199"/>
    </location>
</feature>
<reference evidence="3 4" key="1">
    <citation type="submission" date="2018-06" db="EMBL/GenBank/DDBJ databases">
        <title>A transcriptomic atlas of mushroom development highlights an independent origin of complex multicellularity.</title>
        <authorList>
            <consortium name="DOE Joint Genome Institute"/>
            <person name="Krizsan K."/>
            <person name="Almasi E."/>
            <person name="Merenyi Z."/>
            <person name="Sahu N."/>
            <person name="Viragh M."/>
            <person name="Koszo T."/>
            <person name="Mondo S."/>
            <person name="Kiss B."/>
            <person name="Balint B."/>
            <person name="Kues U."/>
            <person name="Barry K."/>
            <person name="Hegedus J.C."/>
            <person name="Henrissat B."/>
            <person name="Johnson J."/>
            <person name="Lipzen A."/>
            <person name="Ohm R."/>
            <person name="Nagy I."/>
            <person name="Pangilinan J."/>
            <person name="Yan J."/>
            <person name="Xiong Y."/>
            <person name="Grigoriev I.V."/>
            <person name="Hibbett D.S."/>
            <person name="Nagy L.G."/>
        </authorList>
    </citation>
    <scope>NUCLEOTIDE SEQUENCE [LARGE SCALE GENOMIC DNA]</scope>
    <source>
        <strain evidence="3 4">SZMC22713</strain>
    </source>
</reference>
<dbReference type="AlphaFoldDB" id="A0A4Y7QLQ3"/>
<evidence type="ECO:0000313" key="3">
    <source>
        <dbReference type="EMBL" id="TDL27769.1"/>
    </source>
</evidence>